<dbReference type="InterPro" id="IPR011701">
    <property type="entry name" value="MFS"/>
</dbReference>
<dbReference type="PANTHER" id="PTHR23502:SF132">
    <property type="entry name" value="POLYAMINE TRANSPORTER 2-RELATED"/>
    <property type="match status" value="1"/>
</dbReference>
<dbReference type="PROSITE" id="PS50850">
    <property type="entry name" value="MFS"/>
    <property type="match status" value="1"/>
</dbReference>
<sequence length="400" mass="42520">MSQAHTRRGPTQALGPREFIALMGMLTATIAFSIDALLPALPDIAQSLTPSNPNNAQLTITAFVLGMGIGTFFVGPLADRFGRRPTLICGAVLYIASCMVAIFTTEITLLLITRVTMGLGASAARVVAMAIVRDQTSGREMARLMSLIMMVFALVPAIAPSIGAVIVGFTGWRGLFAAFAVFSILTSLWFLIRQPETLVQKRPLAFTSLAAAFREMVSLSDVRRSIMTQTLIYACLFAALSSTQQVFADVYGQVSQFPYWFALIAVLAASASFLNSKIVIKLGMQRVISTALLGQIAISAVMISVWLLSPANSFGIYVIWTTSVFFIVGLTLGNLNTLAMEPLGHIAGFAASLLQGSATVGSVLIAAPIGLAFDGTPLPVAIGITVCITLAYVTARRIRP</sequence>
<protein>
    <submittedName>
        <fullName evidence="8">Sulfonamide resistance protein</fullName>
    </submittedName>
</protein>
<dbReference type="STRING" id="282199.GCA_001049735_00278"/>
<dbReference type="Gene3D" id="1.20.1720.10">
    <property type="entry name" value="Multidrug resistance protein D"/>
    <property type="match status" value="1"/>
</dbReference>
<feature type="transmembrane region" description="Helical" evidence="6">
    <location>
        <begin position="85"/>
        <end position="103"/>
    </location>
</feature>
<gene>
    <name evidence="8" type="primary">bcr_2</name>
    <name evidence="8" type="ORF">NIG5292_00278</name>
</gene>
<feature type="transmembrane region" description="Helical" evidence="6">
    <location>
        <begin position="144"/>
        <end position="169"/>
    </location>
</feature>
<evidence type="ECO:0000313" key="8">
    <source>
        <dbReference type="EMBL" id="CRK74251.1"/>
    </source>
</evidence>
<evidence type="ECO:0000256" key="1">
    <source>
        <dbReference type="ARBA" id="ARBA00004141"/>
    </source>
</evidence>
<dbReference type="PANTHER" id="PTHR23502">
    <property type="entry name" value="MAJOR FACILITATOR SUPERFAMILY"/>
    <property type="match status" value="1"/>
</dbReference>
<evidence type="ECO:0000256" key="5">
    <source>
        <dbReference type="ARBA" id="ARBA00023136"/>
    </source>
</evidence>
<dbReference type="OrthoDB" id="9800416at2"/>
<dbReference type="Pfam" id="PF07690">
    <property type="entry name" value="MFS_1"/>
    <property type="match status" value="1"/>
</dbReference>
<dbReference type="SUPFAM" id="SSF103473">
    <property type="entry name" value="MFS general substrate transporter"/>
    <property type="match status" value="1"/>
</dbReference>
<keyword evidence="9" id="KW-1185">Reference proteome</keyword>
<dbReference type="InterPro" id="IPR036259">
    <property type="entry name" value="MFS_trans_sf"/>
</dbReference>
<feature type="transmembrane region" description="Helical" evidence="6">
    <location>
        <begin position="58"/>
        <end position="78"/>
    </location>
</feature>
<dbReference type="CDD" id="cd17320">
    <property type="entry name" value="MFS_MdfA_MDR_like"/>
    <property type="match status" value="1"/>
</dbReference>
<organism evidence="8 9">
    <name type="scientific">Nereida ignava</name>
    <dbReference type="NCBI Taxonomy" id="282199"/>
    <lineage>
        <taxon>Bacteria</taxon>
        <taxon>Pseudomonadati</taxon>
        <taxon>Pseudomonadota</taxon>
        <taxon>Alphaproteobacteria</taxon>
        <taxon>Rhodobacterales</taxon>
        <taxon>Roseobacteraceae</taxon>
        <taxon>Nereida</taxon>
    </lineage>
</organism>
<feature type="transmembrane region" description="Helical" evidence="6">
    <location>
        <begin position="314"/>
        <end position="335"/>
    </location>
</feature>
<dbReference type="GO" id="GO:0022857">
    <property type="term" value="F:transmembrane transporter activity"/>
    <property type="evidence" value="ECO:0007669"/>
    <property type="project" value="InterPro"/>
</dbReference>
<evidence type="ECO:0000256" key="4">
    <source>
        <dbReference type="ARBA" id="ARBA00022989"/>
    </source>
</evidence>
<feature type="transmembrane region" description="Helical" evidence="6">
    <location>
        <begin position="347"/>
        <end position="371"/>
    </location>
</feature>
<dbReference type="Proteomes" id="UP000048949">
    <property type="component" value="Unassembled WGS sequence"/>
</dbReference>
<feature type="transmembrane region" description="Helical" evidence="6">
    <location>
        <begin position="257"/>
        <end position="275"/>
    </location>
</feature>
<feature type="transmembrane region" description="Helical" evidence="6">
    <location>
        <begin position="287"/>
        <end position="308"/>
    </location>
</feature>
<accession>A0A0U1NHQ8</accession>
<feature type="transmembrane region" description="Helical" evidence="6">
    <location>
        <begin position="109"/>
        <end position="132"/>
    </location>
</feature>
<feature type="transmembrane region" description="Helical" evidence="6">
    <location>
        <begin position="231"/>
        <end position="251"/>
    </location>
</feature>
<evidence type="ECO:0000256" key="6">
    <source>
        <dbReference type="SAM" id="Phobius"/>
    </source>
</evidence>
<evidence type="ECO:0000256" key="2">
    <source>
        <dbReference type="ARBA" id="ARBA00022448"/>
    </source>
</evidence>
<keyword evidence="4 6" id="KW-1133">Transmembrane helix</keyword>
<keyword evidence="3 6" id="KW-0812">Transmembrane</keyword>
<name>A0A0U1NHQ8_9RHOB</name>
<dbReference type="GO" id="GO:0005886">
    <property type="term" value="C:plasma membrane"/>
    <property type="evidence" value="ECO:0007669"/>
    <property type="project" value="TreeGrafter"/>
</dbReference>
<dbReference type="GO" id="GO:0140115">
    <property type="term" value="P:export across plasma membrane"/>
    <property type="evidence" value="ECO:0007669"/>
    <property type="project" value="UniProtKB-ARBA"/>
</dbReference>
<comment type="subcellular location">
    <subcellularLocation>
        <location evidence="1">Membrane</location>
        <topology evidence="1">Multi-pass membrane protein</topology>
    </subcellularLocation>
</comment>
<evidence type="ECO:0000313" key="9">
    <source>
        <dbReference type="Proteomes" id="UP000048949"/>
    </source>
</evidence>
<evidence type="ECO:0000256" key="3">
    <source>
        <dbReference type="ARBA" id="ARBA00022692"/>
    </source>
</evidence>
<dbReference type="PROSITE" id="PS00216">
    <property type="entry name" value="SUGAR_TRANSPORT_1"/>
    <property type="match status" value="1"/>
</dbReference>
<keyword evidence="2" id="KW-0813">Transport</keyword>
<feature type="domain" description="Major facilitator superfamily (MFS) profile" evidence="7">
    <location>
        <begin position="19"/>
        <end position="400"/>
    </location>
</feature>
<feature type="transmembrane region" description="Helical" evidence="6">
    <location>
        <begin position="20"/>
        <end position="38"/>
    </location>
</feature>
<dbReference type="AlphaFoldDB" id="A0A0U1NHQ8"/>
<keyword evidence="5 6" id="KW-0472">Membrane</keyword>
<reference evidence="8 9" key="1">
    <citation type="submission" date="2015-04" db="EMBL/GenBank/DDBJ databases">
        <authorList>
            <person name="Syromyatnikov M.Y."/>
            <person name="Popov V.N."/>
        </authorList>
    </citation>
    <scope>NUCLEOTIDE SEQUENCE [LARGE SCALE GENOMIC DNA]</scope>
    <source>
        <strain evidence="8 9">CECT 5292</strain>
    </source>
</reference>
<dbReference type="RefSeq" id="WP_048597542.1">
    <property type="nucleotide sequence ID" value="NZ_CVPC01000002.1"/>
</dbReference>
<dbReference type="GO" id="GO:0042908">
    <property type="term" value="P:xenobiotic transport"/>
    <property type="evidence" value="ECO:0007669"/>
    <property type="project" value="UniProtKB-ARBA"/>
</dbReference>
<proteinExistence type="predicted"/>
<dbReference type="InterPro" id="IPR020846">
    <property type="entry name" value="MFS_dom"/>
</dbReference>
<dbReference type="InterPro" id="IPR005829">
    <property type="entry name" value="Sugar_transporter_CS"/>
</dbReference>
<evidence type="ECO:0000259" key="7">
    <source>
        <dbReference type="PROSITE" id="PS50850"/>
    </source>
</evidence>
<feature type="transmembrane region" description="Helical" evidence="6">
    <location>
        <begin position="377"/>
        <end position="395"/>
    </location>
</feature>
<dbReference type="EMBL" id="CVQV01000002">
    <property type="protein sequence ID" value="CRK74251.1"/>
    <property type="molecule type" value="Genomic_DNA"/>
</dbReference>
<feature type="transmembrane region" description="Helical" evidence="6">
    <location>
        <begin position="175"/>
        <end position="192"/>
    </location>
</feature>